<protein>
    <submittedName>
        <fullName evidence="1">Uncharacterized protein</fullName>
    </submittedName>
</protein>
<name>A0A0E9WNE5_ANGAN</name>
<dbReference type="AlphaFoldDB" id="A0A0E9WNE5"/>
<organism evidence="1">
    <name type="scientific">Anguilla anguilla</name>
    <name type="common">European freshwater eel</name>
    <name type="synonym">Muraena anguilla</name>
    <dbReference type="NCBI Taxonomy" id="7936"/>
    <lineage>
        <taxon>Eukaryota</taxon>
        <taxon>Metazoa</taxon>
        <taxon>Chordata</taxon>
        <taxon>Craniata</taxon>
        <taxon>Vertebrata</taxon>
        <taxon>Euteleostomi</taxon>
        <taxon>Actinopterygii</taxon>
        <taxon>Neopterygii</taxon>
        <taxon>Teleostei</taxon>
        <taxon>Anguilliformes</taxon>
        <taxon>Anguillidae</taxon>
        <taxon>Anguilla</taxon>
    </lineage>
</organism>
<proteinExistence type="predicted"/>
<dbReference type="EMBL" id="GBXM01017472">
    <property type="protein sequence ID" value="JAH91105.1"/>
    <property type="molecule type" value="Transcribed_RNA"/>
</dbReference>
<reference evidence="1" key="1">
    <citation type="submission" date="2014-11" db="EMBL/GenBank/DDBJ databases">
        <authorList>
            <person name="Amaro Gonzalez C."/>
        </authorList>
    </citation>
    <scope>NUCLEOTIDE SEQUENCE</scope>
</reference>
<evidence type="ECO:0000313" key="1">
    <source>
        <dbReference type="EMBL" id="JAH91105.1"/>
    </source>
</evidence>
<sequence length="37" mass="4407">MRSHYFSFGEHHSTFKHFEILKGAILMHYHCGLVAHH</sequence>
<accession>A0A0E9WNE5</accession>
<reference evidence="1" key="2">
    <citation type="journal article" date="2015" name="Fish Shellfish Immunol.">
        <title>Early steps in the European eel (Anguilla anguilla)-Vibrio vulnificus interaction in the gills: Role of the RtxA13 toxin.</title>
        <authorList>
            <person name="Callol A."/>
            <person name="Pajuelo D."/>
            <person name="Ebbesson L."/>
            <person name="Teles M."/>
            <person name="MacKenzie S."/>
            <person name="Amaro C."/>
        </authorList>
    </citation>
    <scope>NUCLEOTIDE SEQUENCE</scope>
</reference>